<name>Q0FPG0_SALBH</name>
<evidence type="ECO:0000256" key="7">
    <source>
        <dbReference type="ARBA" id="ARBA00022801"/>
    </source>
</evidence>
<evidence type="ECO:0000259" key="10">
    <source>
        <dbReference type="Pfam" id="PF07687"/>
    </source>
</evidence>
<comment type="caution">
    <text evidence="11">The sequence shown here is derived from an EMBL/GenBank/DDBJ whole genome shotgun (WGS) entry which is preliminary data.</text>
</comment>
<keyword evidence="12" id="KW-1185">Reference proteome</keyword>
<evidence type="ECO:0000313" key="12">
    <source>
        <dbReference type="Proteomes" id="UP000006230"/>
    </source>
</evidence>
<evidence type="ECO:0000256" key="4">
    <source>
        <dbReference type="ARBA" id="ARBA00022571"/>
    </source>
</evidence>
<dbReference type="HOGENOM" id="CLU_021802_2_4_5"/>
<dbReference type="SUPFAM" id="SSF55031">
    <property type="entry name" value="Bacterial exopeptidase dimerisation domain"/>
    <property type="match status" value="1"/>
</dbReference>
<dbReference type="InterPro" id="IPR036264">
    <property type="entry name" value="Bact_exopeptidase_dim_dom"/>
</dbReference>
<dbReference type="InterPro" id="IPR002933">
    <property type="entry name" value="Peptidase_M20"/>
</dbReference>
<dbReference type="Pfam" id="PF01546">
    <property type="entry name" value="Peptidase_M20"/>
    <property type="match status" value="1"/>
</dbReference>
<evidence type="ECO:0000313" key="11">
    <source>
        <dbReference type="EMBL" id="EAU46068.1"/>
    </source>
</evidence>
<comment type="cofactor">
    <cofactor evidence="1">
        <name>Zn(2+)</name>
        <dbReference type="ChEBI" id="CHEBI:29105"/>
    </cofactor>
</comment>
<dbReference type="InterPro" id="IPR010169">
    <property type="entry name" value="AcOrn-deacetyl"/>
</dbReference>
<keyword evidence="7" id="KW-0378">Hydrolase</keyword>
<keyword evidence="6" id="KW-0479">Metal-binding</keyword>
<dbReference type="PANTHER" id="PTHR43808:SF31">
    <property type="entry name" value="N-ACETYL-L-CITRULLINE DEACETYLASE"/>
    <property type="match status" value="1"/>
</dbReference>
<dbReference type="STRING" id="314265.R2601_11374"/>
<evidence type="ECO:0000256" key="5">
    <source>
        <dbReference type="ARBA" id="ARBA00022605"/>
    </source>
</evidence>
<protein>
    <submittedName>
        <fullName evidence="11">Acetylornithine deacetylase</fullName>
    </submittedName>
</protein>
<dbReference type="Proteomes" id="UP000006230">
    <property type="component" value="Unassembled WGS sequence"/>
</dbReference>
<dbReference type="OrthoDB" id="9809784at2"/>
<dbReference type="InterPro" id="IPR001261">
    <property type="entry name" value="ArgE/DapE_CS"/>
</dbReference>
<dbReference type="NCBIfam" id="TIGR01892">
    <property type="entry name" value="AcOrn-deacetyl"/>
    <property type="match status" value="1"/>
</dbReference>
<keyword evidence="3" id="KW-0963">Cytoplasm</keyword>
<dbReference type="GO" id="GO:0008777">
    <property type="term" value="F:acetylornithine deacetylase activity"/>
    <property type="evidence" value="ECO:0007669"/>
    <property type="project" value="TreeGrafter"/>
</dbReference>
<proteinExistence type="inferred from homology"/>
<evidence type="ECO:0000256" key="1">
    <source>
        <dbReference type="ARBA" id="ARBA00001947"/>
    </source>
</evidence>
<sequence length="360" mass="38161">MRVLELLDRLIAFPTVSSQSNLDLIDWTQAHLEACGFAVTRVPSPCGEKAGLIANRGGAGGVVLSGHTDVVPAEGQPWGRDPFRLTREGARLFGRGTTDMKGFVACALALAEQPAEAQGPVSIVLSWDEEVGCRGIPHMIPHLEAALGRQALCVVGEPTSLVMATGHKGKAAYRAVSHGESGHSAMAPRFRNALHGACDLVANIRAEQARLMQEGAQDAGYDVPCSTLHVGKLQGGTALNIVPDRATIDWEIRHLAAETPDEIVPRVMSGLEHMELEQVFAYPGLDTDPDLPALAKLRSLSRGLCKVSYGTEAGVFVPTGIPTVVCGPGDMAQGHQPDEFIELDQLTGCMEMLEALVAPG</sequence>
<dbReference type="GO" id="GO:0006526">
    <property type="term" value="P:L-arginine biosynthetic process"/>
    <property type="evidence" value="ECO:0007669"/>
    <property type="project" value="UniProtKB-KW"/>
</dbReference>
<evidence type="ECO:0000256" key="6">
    <source>
        <dbReference type="ARBA" id="ARBA00022723"/>
    </source>
</evidence>
<dbReference type="InterPro" id="IPR011650">
    <property type="entry name" value="Peptidase_M20_dimer"/>
</dbReference>
<keyword evidence="9" id="KW-0170">Cobalt</keyword>
<dbReference type="GO" id="GO:0046872">
    <property type="term" value="F:metal ion binding"/>
    <property type="evidence" value="ECO:0007669"/>
    <property type="project" value="UniProtKB-KW"/>
</dbReference>
<gene>
    <name evidence="11" type="ORF">R2601_11374</name>
</gene>
<dbReference type="PANTHER" id="PTHR43808">
    <property type="entry name" value="ACETYLORNITHINE DEACETYLASE"/>
    <property type="match status" value="1"/>
</dbReference>
<feature type="domain" description="Peptidase M20 dimerisation" evidence="10">
    <location>
        <begin position="165"/>
        <end position="267"/>
    </location>
</feature>
<keyword evidence="5" id="KW-0028">Amino-acid biosynthesis</keyword>
<dbReference type="eggNOG" id="COG0624">
    <property type="taxonomic scope" value="Bacteria"/>
</dbReference>
<evidence type="ECO:0000256" key="9">
    <source>
        <dbReference type="ARBA" id="ARBA00023285"/>
    </source>
</evidence>
<evidence type="ECO:0000256" key="2">
    <source>
        <dbReference type="ARBA" id="ARBA00005691"/>
    </source>
</evidence>
<dbReference type="Gene3D" id="3.40.630.10">
    <property type="entry name" value="Zn peptidases"/>
    <property type="match status" value="1"/>
</dbReference>
<dbReference type="NCBIfam" id="NF005710">
    <property type="entry name" value="PRK07522.1"/>
    <property type="match status" value="1"/>
</dbReference>
<evidence type="ECO:0000256" key="3">
    <source>
        <dbReference type="ARBA" id="ARBA00022490"/>
    </source>
</evidence>
<accession>Q0FPG0</accession>
<dbReference type="RefSeq" id="WP_007793807.1">
    <property type="nucleotide sequence ID" value="NZ_DS022276.1"/>
</dbReference>
<dbReference type="SUPFAM" id="SSF53187">
    <property type="entry name" value="Zn-dependent exopeptidases"/>
    <property type="match status" value="1"/>
</dbReference>
<dbReference type="EMBL" id="AATQ01000018">
    <property type="protein sequence ID" value="EAU46068.1"/>
    <property type="molecule type" value="Genomic_DNA"/>
</dbReference>
<dbReference type="PROSITE" id="PS00759">
    <property type="entry name" value="ARGE_DAPE_CPG2_2"/>
    <property type="match status" value="1"/>
</dbReference>
<evidence type="ECO:0000256" key="8">
    <source>
        <dbReference type="ARBA" id="ARBA00022833"/>
    </source>
</evidence>
<organism evidence="11 12">
    <name type="scientific">Salipiger bermudensis (strain DSM 26914 / JCM 13377 / KCTC 12554 / HTCC2601)</name>
    <name type="common">Pelagibaca bermudensis</name>
    <dbReference type="NCBI Taxonomy" id="314265"/>
    <lineage>
        <taxon>Bacteria</taxon>
        <taxon>Pseudomonadati</taxon>
        <taxon>Pseudomonadota</taxon>
        <taxon>Alphaproteobacteria</taxon>
        <taxon>Rhodobacterales</taxon>
        <taxon>Roseobacteraceae</taxon>
        <taxon>Salipiger</taxon>
    </lineage>
</organism>
<dbReference type="Pfam" id="PF07687">
    <property type="entry name" value="M20_dimer"/>
    <property type="match status" value="1"/>
</dbReference>
<dbReference type="InterPro" id="IPR050072">
    <property type="entry name" value="Peptidase_M20A"/>
</dbReference>
<dbReference type="CDD" id="cd03894">
    <property type="entry name" value="M20_ArgE"/>
    <property type="match status" value="1"/>
</dbReference>
<comment type="similarity">
    <text evidence="2">Belongs to the peptidase M20A family. ArgE subfamily.</text>
</comment>
<keyword evidence="4" id="KW-0055">Arginine biosynthesis</keyword>
<dbReference type="AlphaFoldDB" id="Q0FPG0"/>
<dbReference type="Gene3D" id="3.30.70.360">
    <property type="match status" value="1"/>
</dbReference>
<keyword evidence="8" id="KW-0862">Zinc</keyword>
<reference evidence="11 12" key="1">
    <citation type="journal article" date="2010" name="J. Bacteriol.">
        <title>Genome sequences of Pelagibaca bermudensis HTCC2601T and Maritimibacter alkaliphilus HTCC2654T, the type strains of two marine Roseobacter genera.</title>
        <authorList>
            <person name="Thrash J.C."/>
            <person name="Cho J.C."/>
            <person name="Ferriera S."/>
            <person name="Johnson J."/>
            <person name="Vergin K.L."/>
            <person name="Giovannoni S.J."/>
        </authorList>
    </citation>
    <scope>NUCLEOTIDE SEQUENCE [LARGE SCALE GENOMIC DNA]</scope>
    <source>
        <strain evidence="12">DSM 26914 / JCM 13377 / KCTC 12554 / HTCC2601</strain>
    </source>
</reference>